<protein>
    <submittedName>
        <fullName evidence="2">Uncharacterized protein</fullName>
    </submittedName>
</protein>
<evidence type="ECO:0000256" key="1">
    <source>
        <dbReference type="SAM" id="MobiDB-lite"/>
    </source>
</evidence>
<name>A0A0G4HH88_9ALVE</name>
<dbReference type="EMBL" id="CDMZ01002656">
    <property type="protein sequence ID" value="CEM43314.1"/>
    <property type="molecule type" value="Genomic_DNA"/>
</dbReference>
<organism evidence="2">
    <name type="scientific">Chromera velia CCMP2878</name>
    <dbReference type="NCBI Taxonomy" id="1169474"/>
    <lineage>
        <taxon>Eukaryota</taxon>
        <taxon>Sar</taxon>
        <taxon>Alveolata</taxon>
        <taxon>Colpodellida</taxon>
        <taxon>Chromeraceae</taxon>
        <taxon>Chromera</taxon>
    </lineage>
</organism>
<sequence>MIIIQKLRERADGRGLKHLSFSYDSDETSDIWGPEGQPKMVRATEERSDDKWVHHPSGMYHIEGYECSEGRDGDSKEEDEFANSLNRRQTERPIRTGVKSRMPGPRRVEREEVPGVDRAADHRNRKRIRC</sequence>
<gene>
    <name evidence="2" type="ORF">Cvel_27443</name>
</gene>
<proteinExistence type="predicted"/>
<evidence type="ECO:0000313" key="2">
    <source>
        <dbReference type="EMBL" id="CEM43314.1"/>
    </source>
</evidence>
<accession>A0A0G4HH88</accession>
<feature type="region of interest" description="Disordered" evidence="1">
    <location>
        <begin position="63"/>
        <end position="130"/>
    </location>
</feature>
<dbReference type="AlphaFoldDB" id="A0A0G4HH88"/>
<dbReference type="VEuPathDB" id="CryptoDB:Cvel_27443"/>
<reference evidence="2" key="1">
    <citation type="submission" date="2014-11" db="EMBL/GenBank/DDBJ databases">
        <authorList>
            <person name="Otto D Thomas"/>
            <person name="Naeem Raeece"/>
        </authorList>
    </citation>
    <scope>NUCLEOTIDE SEQUENCE</scope>
</reference>
<dbReference type="PhylomeDB" id="A0A0G4HH88"/>
<feature type="compositionally biased region" description="Basic and acidic residues" evidence="1">
    <location>
        <begin position="106"/>
        <end position="122"/>
    </location>
</feature>